<dbReference type="Proteomes" id="UP000606008">
    <property type="component" value="Unassembled WGS sequence"/>
</dbReference>
<dbReference type="InterPro" id="IPR000683">
    <property type="entry name" value="Gfo/Idh/MocA-like_OxRdtase_N"/>
</dbReference>
<dbReference type="InterPro" id="IPR036291">
    <property type="entry name" value="NAD(P)-bd_dom_sf"/>
</dbReference>
<keyword evidence="4" id="KW-1185">Reference proteome</keyword>
<dbReference type="InterPro" id="IPR052515">
    <property type="entry name" value="Gfo/Idh/MocA_Oxidoreductase"/>
</dbReference>
<dbReference type="Pfam" id="PF01408">
    <property type="entry name" value="GFO_IDH_MocA"/>
    <property type="match status" value="1"/>
</dbReference>
<dbReference type="SUPFAM" id="SSF51735">
    <property type="entry name" value="NAD(P)-binding Rossmann-fold domains"/>
    <property type="match status" value="1"/>
</dbReference>
<organism evidence="3 4">
    <name type="scientific">Fibrivirga algicola</name>
    <dbReference type="NCBI Taxonomy" id="2950420"/>
    <lineage>
        <taxon>Bacteria</taxon>
        <taxon>Pseudomonadati</taxon>
        <taxon>Bacteroidota</taxon>
        <taxon>Cytophagia</taxon>
        <taxon>Cytophagales</taxon>
        <taxon>Spirosomataceae</taxon>
        <taxon>Fibrivirga</taxon>
    </lineage>
</organism>
<accession>A0ABX0QHL8</accession>
<sequence length="361" mass="39175">MSTLLRIALIGPGKVAHLHARATQQTPGVQLVAVCGRNEQKTAAFANQYGINPYTDVAEMVNREGVDVCVVLTPHPNHREPAVAAMEAGASVLVEKPLAASLDDCDVMIATAERTGKTLSVISQRRFYAPCQRIRQAIDTGKLGAPALGMVQMLGWRDEAYYGSDPWRGSWAHEGGGVLVNQAPHQLDLLLWYMGEVESVYGVWRNVNHPYIEVEDTAAAIVQFKNGGIGNIVASNSQKPGLYGKVHIHGQNGASVGVQTDGGSMFIAGRSGIQEPPINDLWTISGEEDQLAVYQAEDHAFFGQTDALTYYFSQQLADFCQAVRTQTQPAITAHDGRRVVELFQAIYESTRTGNAVHMGRS</sequence>
<evidence type="ECO:0000259" key="2">
    <source>
        <dbReference type="Pfam" id="PF22725"/>
    </source>
</evidence>
<feature type="domain" description="GFO/IDH/MocA-like oxidoreductase" evidence="2">
    <location>
        <begin position="132"/>
        <end position="254"/>
    </location>
</feature>
<dbReference type="PANTHER" id="PTHR43249">
    <property type="entry name" value="UDP-N-ACETYL-2-AMINO-2-DEOXY-D-GLUCURONATE OXIDASE"/>
    <property type="match status" value="1"/>
</dbReference>
<evidence type="ECO:0000259" key="1">
    <source>
        <dbReference type="Pfam" id="PF01408"/>
    </source>
</evidence>
<evidence type="ECO:0000313" key="4">
    <source>
        <dbReference type="Proteomes" id="UP000606008"/>
    </source>
</evidence>
<protein>
    <submittedName>
        <fullName evidence="3">Gfo/Idh/MocA family oxidoreductase</fullName>
    </submittedName>
</protein>
<reference evidence="3" key="1">
    <citation type="submission" date="2024-05" db="EMBL/GenBank/DDBJ databases">
        <authorList>
            <person name="Jung D.-H."/>
        </authorList>
    </citation>
    <scope>NUCLEOTIDE SEQUENCE</scope>
    <source>
        <strain evidence="3">JA-25</strain>
    </source>
</reference>
<name>A0ABX0QHL8_9BACT</name>
<dbReference type="RefSeq" id="WP_085411250.1">
    <property type="nucleotide sequence ID" value="NZ_WAEL01000005.1"/>
</dbReference>
<dbReference type="Gene3D" id="3.30.360.10">
    <property type="entry name" value="Dihydrodipicolinate Reductase, domain 2"/>
    <property type="match status" value="1"/>
</dbReference>
<proteinExistence type="predicted"/>
<dbReference type="Gene3D" id="3.40.50.720">
    <property type="entry name" value="NAD(P)-binding Rossmann-like Domain"/>
    <property type="match status" value="1"/>
</dbReference>
<feature type="domain" description="Gfo/Idh/MocA-like oxidoreductase N-terminal" evidence="1">
    <location>
        <begin position="5"/>
        <end position="121"/>
    </location>
</feature>
<comment type="caution">
    <text evidence="3">The sequence shown here is derived from an EMBL/GenBank/DDBJ whole genome shotgun (WGS) entry which is preliminary data.</text>
</comment>
<gene>
    <name evidence="3" type="ORF">F7231_15740</name>
</gene>
<evidence type="ECO:0000313" key="3">
    <source>
        <dbReference type="EMBL" id="NID11626.1"/>
    </source>
</evidence>
<dbReference type="InterPro" id="IPR055170">
    <property type="entry name" value="GFO_IDH_MocA-like_dom"/>
</dbReference>
<dbReference type="PANTHER" id="PTHR43249:SF1">
    <property type="entry name" value="D-GLUCOSIDE 3-DEHYDROGENASE"/>
    <property type="match status" value="1"/>
</dbReference>
<dbReference type="Pfam" id="PF22725">
    <property type="entry name" value="GFO_IDH_MocA_C3"/>
    <property type="match status" value="1"/>
</dbReference>
<dbReference type="EMBL" id="WAEL01000005">
    <property type="protein sequence ID" value="NID11626.1"/>
    <property type="molecule type" value="Genomic_DNA"/>
</dbReference>
<dbReference type="SUPFAM" id="SSF55347">
    <property type="entry name" value="Glyceraldehyde-3-phosphate dehydrogenase-like, C-terminal domain"/>
    <property type="match status" value="1"/>
</dbReference>